<dbReference type="InterPro" id="IPR029060">
    <property type="entry name" value="PIN-like_dom_sf"/>
</dbReference>
<dbReference type="EMBL" id="NPDT01000002">
    <property type="protein sequence ID" value="PJZ66249.1"/>
    <property type="molecule type" value="Genomic_DNA"/>
</dbReference>
<dbReference type="InterPro" id="IPR002716">
    <property type="entry name" value="PIN_dom"/>
</dbReference>
<dbReference type="NCBIfam" id="TIGR00028">
    <property type="entry name" value="Mtu_PIN_fam"/>
    <property type="match status" value="1"/>
</dbReference>
<evidence type="ECO:0000256" key="3">
    <source>
        <dbReference type="ARBA" id="ARBA00022723"/>
    </source>
</evidence>
<accession>A0A2M9ZCW5</accession>
<comment type="cofactor">
    <cofactor evidence="5">
        <name>Mg(2+)</name>
        <dbReference type="ChEBI" id="CHEBI:18420"/>
    </cofactor>
</comment>
<dbReference type="InterPro" id="IPR022907">
    <property type="entry name" value="VapC_family"/>
</dbReference>
<dbReference type="GO" id="GO:0000287">
    <property type="term" value="F:magnesium ion binding"/>
    <property type="evidence" value="ECO:0007669"/>
    <property type="project" value="UniProtKB-UniRule"/>
</dbReference>
<dbReference type="Pfam" id="PF01850">
    <property type="entry name" value="PIN"/>
    <property type="match status" value="1"/>
</dbReference>
<dbReference type="HAMAP" id="MF_00265">
    <property type="entry name" value="VapC_Nob1"/>
    <property type="match status" value="1"/>
</dbReference>
<comment type="caution">
    <text evidence="7">The sequence shown here is derived from an EMBL/GenBank/DDBJ whole genome shotgun (WGS) entry which is preliminary data.</text>
</comment>
<keyword evidence="5" id="KW-0460">Magnesium</keyword>
<keyword evidence="5" id="KW-0800">Toxin</keyword>
<dbReference type="SUPFAM" id="SSF88723">
    <property type="entry name" value="PIN domain-like"/>
    <property type="match status" value="1"/>
</dbReference>
<keyword evidence="4 5" id="KW-0378">Hydrolase</keyword>
<dbReference type="RefSeq" id="WP_100758488.1">
    <property type="nucleotide sequence ID" value="NZ_NPDT01000002.1"/>
</dbReference>
<dbReference type="GO" id="GO:0016788">
    <property type="term" value="F:hydrolase activity, acting on ester bonds"/>
    <property type="evidence" value="ECO:0007669"/>
    <property type="project" value="InterPro"/>
</dbReference>
<feature type="binding site" evidence="5">
    <location>
        <position position="106"/>
    </location>
    <ligand>
        <name>Mg(2+)</name>
        <dbReference type="ChEBI" id="CHEBI:18420"/>
    </ligand>
</feature>
<comment type="similarity">
    <text evidence="5">Belongs to the PINc/VapC protein family.</text>
</comment>
<keyword evidence="3 5" id="KW-0479">Metal-binding</keyword>
<dbReference type="AlphaFoldDB" id="A0A2M9ZCW5"/>
<evidence type="ECO:0000259" key="6">
    <source>
        <dbReference type="Pfam" id="PF01850"/>
    </source>
</evidence>
<dbReference type="InterPro" id="IPR006226">
    <property type="entry name" value="Mtu_PIN"/>
</dbReference>
<dbReference type="EC" id="3.1.-.-" evidence="5"/>
<comment type="function">
    <text evidence="5">Toxic component of a toxin-antitoxin (TA) system. An RNase.</text>
</comment>
<evidence type="ECO:0000256" key="1">
    <source>
        <dbReference type="ARBA" id="ARBA00022649"/>
    </source>
</evidence>
<reference evidence="7 8" key="1">
    <citation type="submission" date="2017-07" db="EMBL/GenBank/DDBJ databases">
        <title>Leptospira spp. isolated from tropical soils.</title>
        <authorList>
            <person name="Thibeaux R."/>
            <person name="Iraola G."/>
            <person name="Ferres I."/>
            <person name="Bierque E."/>
            <person name="Girault D."/>
            <person name="Soupe-Gilbert M.-E."/>
            <person name="Picardeau M."/>
            <person name="Goarant C."/>
        </authorList>
    </citation>
    <scope>NUCLEOTIDE SEQUENCE [LARGE SCALE GENOMIC DNA]</scope>
    <source>
        <strain evidence="7 8">FH2-C-A2</strain>
    </source>
</reference>
<gene>
    <name evidence="5" type="primary">vapC</name>
    <name evidence="7" type="ORF">CH371_08180</name>
</gene>
<name>A0A2M9ZCW5_9LEPT</name>
<protein>
    <recommendedName>
        <fullName evidence="5">Ribonuclease VapC</fullName>
        <shortName evidence="5">RNase VapC</shortName>
        <ecNumber evidence="5">3.1.-.-</ecNumber>
    </recommendedName>
    <alternativeName>
        <fullName evidence="5">Toxin VapC</fullName>
    </alternativeName>
</protein>
<dbReference type="GO" id="GO:0045926">
    <property type="term" value="P:negative regulation of growth"/>
    <property type="evidence" value="ECO:0007669"/>
    <property type="project" value="UniProtKB-ARBA"/>
</dbReference>
<feature type="binding site" evidence="5">
    <location>
        <position position="6"/>
    </location>
    <ligand>
        <name>Mg(2+)</name>
        <dbReference type="ChEBI" id="CHEBI:18420"/>
    </ligand>
</feature>
<feature type="domain" description="PIN" evidence="6">
    <location>
        <begin position="3"/>
        <end position="126"/>
    </location>
</feature>
<evidence type="ECO:0000256" key="5">
    <source>
        <dbReference type="HAMAP-Rule" id="MF_00265"/>
    </source>
</evidence>
<evidence type="ECO:0000313" key="8">
    <source>
        <dbReference type="Proteomes" id="UP000231912"/>
    </source>
</evidence>
<dbReference type="GO" id="GO:0004540">
    <property type="term" value="F:RNA nuclease activity"/>
    <property type="evidence" value="ECO:0007669"/>
    <property type="project" value="InterPro"/>
</dbReference>
<proteinExistence type="inferred from homology"/>
<evidence type="ECO:0000256" key="2">
    <source>
        <dbReference type="ARBA" id="ARBA00022722"/>
    </source>
</evidence>
<evidence type="ECO:0000313" key="7">
    <source>
        <dbReference type="EMBL" id="PJZ66249.1"/>
    </source>
</evidence>
<keyword evidence="2 5" id="KW-0540">Nuclease</keyword>
<organism evidence="7 8">
    <name type="scientific">Leptospira wolffii</name>
    <dbReference type="NCBI Taxonomy" id="409998"/>
    <lineage>
        <taxon>Bacteria</taxon>
        <taxon>Pseudomonadati</taxon>
        <taxon>Spirochaetota</taxon>
        <taxon>Spirochaetia</taxon>
        <taxon>Leptospirales</taxon>
        <taxon>Leptospiraceae</taxon>
        <taxon>Leptospira</taxon>
    </lineage>
</organism>
<dbReference type="Proteomes" id="UP000231912">
    <property type="component" value="Unassembled WGS sequence"/>
</dbReference>
<sequence length="155" mass="17205">MGYLLDVNVLIALTDSNHEFHEAAWDWFLERSSEVWATCPITENGFVRIFGSPKYPNGPGSVEKARELLSQFRLVRGHKFLHDDISISNLSIFSDLRFSLSKNLTDLYLLGLAANHSCKLVSFDAGIPWTQIVGGGKFLKILVGYRSSVNSAGPS</sequence>
<dbReference type="GO" id="GO:0090729">
    <property type="term" value="F:toxin activity"/>
    <property type="evidence" value="ECO:0007669"/>
    <property type="project" value="UniProtKB-KW"/>
</dbReference>
<evidence type="ECO:0000256" key="4">
    <source>
        <dbReference type="ARBA" id="ARBA00022801"/>
    </source>
</evidence>
<keyword evidence="1 5" id="KW-1277">Toxin-antitoxin system</keyword>